<evidence type="ECO:0008006" key="3">
    <source>
        <dbReference type="Google" id="ProtNLM"/>
    </source>
</evidence>
<evidence type="ECO:0000313" key="1">
    <source>
        <dbReference type="EMBL" id="CAB4310234.1"/>
    </source>
</evidence>
<name>A0A6J5XGM7_PRUAR</name>
<dbReference type="PANTHER" id="PTHR33415:SF21">
    <property type="entry name" value="OS04G0572600 PROTEIN"/>
    <property type="match status" value="1"/>
</dbReference>
<accession>A0A6J5XGM7</accession>
<dbReference type="GO" id="GO:0009658">
    <property type="term" value="P:chloroplast organization"/>
    <property type="evidence" value="ECO:0007669"/>
    <property type="project" value="TreeGrafter"/>
</dbReference>
<gene>
    <name evidence="1" type="ORF">ORAREDHAP_LOCUS32029</name>
</gene>
<dbReference type="EMBL" id="CAEKKB010000005">
    <property type="protein sequence ID" value="CAB4310234.1"/>
    <property type="molecule type" value="Genomic_DNA"/>
</dbReference>
<dbReference type="InterPro" id="IPR044673">
    <property type="entry name" value="DCL-like"/>
</dbReference>
<keyword evidence="2" id="KW-1185">Reference proteome</keyword>
<sequence length="359" mass="40570">MGYPLSYMQGNCEEKEAEGFLEVKKVDILWNDHPRESKKIHGSSGELYLRVSMSGKTGRRRLWSMLMDNCLQIMNLIDWSRSHPDNNLETAANDIGKDILPQHLILVADCLSATGEFVGLNAKALPNRKDTHLYPRHSYKHSPGACFIKAAKGGVVDELHGSVEALAWGNTPPSGTGRQFDILYSKEGLNLSKPLNPYDLLGSQISSSSKNAFETSKAWNNTLDKCDVTSIGLEKSESVFKSVIRKYLTINDIQKWTLTLKRILRKYDINESLTEGDKSILKMALHFHPHKVDKMGSGVQDIKVGQHPKHENARCFMLVRIDRTEEDFSYHKCVMGALEIVAPERAKSYRSKWMNHLPE</sequence>
<dbReference type="Pfam" id="PF11523">
    <property type="entry name" value="DUF3223"/>
    <property type="match status" value="1"/>
</dbReference>
<dbReference type="OrthoDB" id="409625at2759"/>
<dbReference type="GO" id="GO:0009507">
    <property type="term" value="C:chloroplast"/>
    <property type="evidence" value="ECO:0007669"/>
    <property type="project" value="TreeGrafter"/>
</dbReference>
<protein>
    <recommendedName>
        <fullName evidence="3">DNA-directed RNA polymerase</fullName>
    </recommendedName>
</protein>
<dbReference type="SUPFAM" id="SSF64484">
    <property type="entry name" value="beta and beta-prime subunits of DNA dependent RNA-polymerase"/>
    <property type="match status" value="1"/>
</dbReference>
<reference evidence="2" key="1">
    <citation type="journal article" date="2020" name="Genome Biol.">
        <title>Gamete binning: chromosome-level and haplotype-resolved genome assembly enabled by high-throughput single-cell sequencing of gamete genomes.</title>
        <authorList>
            <person name="Campoy J.A."/>
            <person name="Sun H."/>
            <person name="Goel M."/>
            <person name="Jiao W.-B."/>
            <person name="Folz-Donahue K."/>
            <person name="Wang N."/>
            <person name="Rubio M."/>
            <person name="Liu C."/>
            <person name="Kukat C."/>
            <person name="Ruiz D."/>
            <person name="Huettel B."/>
            <person name="Schneeberger K."/>
        </authorList>
    </citation>
    <scope>NUCLEOTIDE SEQUENCE [LARGE SCALE GENOMIC DNA]</scope>
    <source>
        <strain evidence="2">cv. Rojo Pasion</strain>
    </source>
</reference>
<dbReference type="Gene3D" id="3.10.450.40">
    <property type="match status" value="1"/>
</dbReference>
<dbReference type="PANTHER" id="PTHR33415">
    <property type="entry name" value="PROTEIN EMBRYO DEFECTIVE 514"/>
    <property type="match status" value="1"/>
</dbReference>
<dbReference type="AlphaFoldDB" id="A0A6J5XGM7"/>
<organism evidence="1 2">
    <name type="scientific">Prunus armeniaca</name>
    <name type="common">Apricot</name>
    <name type="synonym">Armeniaca vulgaris</name>
    <dbReference type="NCBI Taxonomy" id="36596"/>
    <lineage>
        <taxon>Eukaryota</taxon>
        <taxon>Viridiplantae</taxon>
        <taxon>Streptophyta</taxon>
        <taxon>Embryophyta</taxon>
        <taxon>Tracheophyta</taxon>
        <taxon>Spermatophyta</taxon>
        <taxon>Magnoliopsida</taxon>
        <taxon>eudicotyledons</taxon>
        <taxon>Gunneridae</taxon>
        <taxon>Pentapetalae</taxon>
        <taxon>rosids</taxon>
        <taxon>fabids</taxon>
        <taxon>Rosales</taxon>
        <taxon>Rosaceae</taxon>
        <taxon>Amygdaloideae</taxon>
        <taxon>Amygdaleae</taxon>
        <taxon>Prunus</taxon>
    </lineage>
</organism>
<dbReference type="Proteomes" id="UP000507245">
    <property type="component" value="Unassembled WGS sequence"/>
</dbReference>
<dbReference type="GO" id="GO:1901259">
    <property type="term" value="P:chloroplast rRNA processing"/>
    <property type="evidence" value="ECO:0007669"/>
    <property type="project" value="TreeGrafter"/>
</dbReference>
<evidence type="ECO:0000313" key="2">
    <source>
        <dbReference type="Proteomes" id="UP000507245"/>
    </source>
</evidence>
<proteinExistence type="predicted"/>